<dbReference type="AlphaFoldDB" id="A0A1W1XHL3"/>
<dbReference type="Pfam" id="PF08713">
    <property type="entry name" value="DNA_alkylation"/>
    <property type="match status" value="1"/>
</dbReference>
<dbReference type="OrthoDB" id="9797162at2"/>
<accession>A0A1W1XHL3</accession>
<keyword evidence="2" id="KW-1185">Reference proteome</keyword>
<name>A0A1W1XHL3_9CLOT</name>
<protein>
    <submittedName>
        <fullName evidence="1">3-methyladenine DNA glycosylase AlkC</fullName>
    </submittedName>
</protein>
<evidence type="ECO:0000313" key="2">
    <source>
        <dbReference type="Proteomes" id="UP000192468"/>
    </source>
</evidence>
<organism evidence="1 2">
    <name type="scientific">Clostridium acidisoli DSM 12555</name>
    <dbReference type="NCBI Taxonomy" id="1121291"/>
    <lineage>
        <taxon>Bacteria</taxon>
        <taxon>Bacillati</taxon>
        <taxon>Bacillota</taxon>
        <taxon>Clostridia</taxon>
        <taxon>Eubacteriales</taxon>
        <taxon>Clostridiaceae</taxon>
        <taxon>Clostridium</taxon>
    </lineage>
</organism>
<proteinExistence type="predicted"/>
<dbReference type="InterPro" id="IPR014825">
    <property type="entry name" value="DNA_alkylation"/>
</dbReference>
<dbReference type="RefSeq" id="WP_084115550.1">
    <property type="nucleotide sequence ID" value="NZ_FWXH01000005.1"/>
</dbReference>
<sequence length="371" mass="43073">MPEALKDIYNKQFLIDFSEKVYSAYKNFDKKGFLDMVLDDNWNDLKLRARMMRIAETLGKYLPQEYEEALQVLFSIDEDCIGFPYLFFPDFVAFHGESDKNWDISMKALERFTKRSSSEFAVRPFFKRNPEKMINQMLEWSKSENEHVRRLSSEGCRPRLPWGEALTMFKKDPKPVILVLEELKEDPSLYVRKSVANNLNDISKDNQRIFIDILKRWKGKNKDTDWILRHASRTLIRKSNPEVMSLFGYDMGGDGAVVTEASLTVDSFILNIGDSCRINYEVFIGKENPVHIRVEYGIDFVKANGKTSRKLFLLSDKIVAGGERITGTRIHKWHNLTTRKHYSGEHKIALLVNGNEVACTVIELEDMAMLK</sequence>
<reference evidence="1 2" key="1">
    <citation type="submission" date="2017-04" db="EMBL/GenBank/DDBJ databases">
        <authorList>
            <person name="Afonso C.L."/>
            <person name="Miller P.J."/>
            <person name="Scott M.A."/>
            <person name="Spackman E."/>
            <person name="Goraichik I."/>
            <person name="Dimitrov K.M."/>
            <person name="Suarez D.L."/>
            <person name="Swayne D.E."/>
        </authorList>
    </citation>
    <scope>NUCLEOTIDE SEQUENCE [LARGE SCALE GENOMIC DNA]</scope>
    <source>
        <strain evidence="1 2">DSM 12555</strain>
    </source>
</reference>
<dbReference type="EMBL" id="FWXH01000005">
    <property type="protein sequence ID" value="SMC23496.1"/>
    <property type="molecule type" value="Genomic_DNA"/>
</dbReference>
<dbReference type="Gene3D" id="1.25.40.290">
    <property type="entry name" value="ARM repeat domains"/>
    <property type="match status" value="1"/>
</dbReference>
<dbReference type="SUPFAM" id="SSF48371">
    <property type="entry name" value="ARM repeat"/>
    <property type="match status" value="1"/>
</dbReference>
<dbReference type="InterPro" id="IPR016024">
    <property type="entry name" value="ARM-type_fold"/>
</dbReference>
<evidence type="ECO:0000313" key="1">
    <source>
        <dbReference type="EMBL" id="SMC23496.1"/>
    </source>
</evidence>
<dbReference type="STRING" id="1121291.SAMN02745134_01938"/>
<gene>
    <name evidence="1" type="ORF">SAMN02745134_01938</name>
</gene>
<dbReference type="Proteomes" id="UP000192468">
    <property type="component" value="Unassembled WGS sequence"/>
</dbReference>